<dbReference type="GO" id="GO:0030032">
    <property type="term" value="P:lamellipodium assembly"/>
    <property type="evidence" value="ECO:0000318"/>
    <property type="project" value="GO_Central"/>
</dbReference>
<dbReference type="InParanoid" id="A0A7M7NTV8"/>
<evidence type="ECO:0000256" key="6">
    <source>
        <dbReference type="ARBA" id="ARBA00022833"/>
    </source>
</evidence>
<evidence type="ECO:0000256" key="9">
    <source>
        <dbReference type="SAM" id="MobiDB-lite"/>
    </source>
</evidence>
<keyword evidence="6 8" id="KW-0862">Zinc</keyword>
<keyword evidence="5" id="KW-0677">Repeat</keyword>
<dbReference type="SUPFAM" id="SSF57716">
    <property type="entry name" value="Glucocorticoid receptor-like (DNA-binding domain)"/>
    <property type="match status" value="4"/>
</dbReference>
<reference evidence="12" key="2">
    <citation type="submission" date="2021-01" db="UniProtKB">
        <authorList>
            <consortium name="EnsemblMetazoa"/>
        </authorList>
    </citation>
    <scope>IDENTIFICATION</scope>
</reference>
<dbReference type="Gene3D" id="1.10.950.10">
    <property type="entry name" value="Villin headpiece domain"/>
    <property type="match status" value="1"/>
</dbReference>
<keyword evidence="4 8" id="KW-0479">Metal-binding</keyword>
<dbReference type="EnsemblMetazoa" id="XM_030985803">
    <property type="protein sequence ID" value="XP_030841663"/>
    <property type="gene ID" value="LOC579520"/>
</dbReference>
<evidence type="ECO:0000256" key="4">
    <source>
        <dbReference type="ARBA" id="ARBA00022723"/>
    </source>
</evidence>
<evidence type="ECO:0000256" key="7">
    <source>
        <dbReference type="ARBA" id="ARBA00023038"/>
    </source>
</evidence>
<accession>A0A7M7NTV8</accession>
<dbReference type="Proteomes" id="UP000007110">
    <property type="component" value="Unassembled WGS sequence"/>
</dbReference>
<feature type="domain" description="LIM zinc-binding" evidence="10">
    <location>
        <begin position="72"/>
        <end position="134"/>
    </location>
</feature>
<name>A0A7M7NTV8_STRPU</name>
<keyword evidence="7 8" id="KW-0440">LIM domain</keyword>
<dbReference type="GO" id="GO:0051015">
    <property type="term" value="F:actin filament binding"/>
    <property type="evidence" value="ECO:0000318"/>
    <property type="project" value="GO_Central"/>
</dbReference>
<dbReference type="OMA" id="NMLEPKA"/>
<dbReference type="CDD" id="cd09329">
    <property type="entry name" value="LIM3_abLIM"/>
    <property type="match status" value="1"/>
</dbReference>
<evidence type="ECO:0000256" key="5">
    <source>
        <dbReference type="ARBA" id="ARBA00022737"/>
    </source>
</evidence>
<dbReference type="PANTHER" id="PTHR24213:SF9">
    <property type="entry name" value="UNCOORDINATED 115A, ISOFORM B-RELATED"/>
    <property type="match status" value="1"/>
</dbReference>
<dbReference type="SMART" id="SM00132">
    <property type="entry name" value="LIM"/>
    <property type="match status" value="3"/>
</dbReference>
<keyword evidence="2" id="KW-0963">Cytoplasm</keyword>
<dbReference type="Pfam" id="PF16182">
    <property type="entry name" value="AbLIM_anchor"/>
    <property type="match status" value="1"/>
</dbReference>
<dbReference type="AlphaFoldDB" id="A0A7M7NTV8"/>
<protein>
    <recommendedName>
        <fullName evidence="14">Actin-binding LIM protein 1</fullName>
    </recommendedName>
</protein>
<dbReference type="PANTHER" id="PTHR24213">
    <property type="entry name" value="ACTIN-BINDING LIM PROTEIN"/>
    <property type="match status" value="1"/>
</dbReference>
<dbReference type="CDD" id="cd09330">
    <property type="entry name" value="LIM4_abLIM"/>
    <property type="match status" value="1"/>
</dbReference>
<evidence type="ECO:0000256" key="1">
    <source>
        <dbReference type="ARBA" id="ARBA00004496"/>
    </source>
</evidence>
<evidence type="ECO:0000259" key="10">
    <source>
        <dbReference type="PROSITE" id="PS50023"/>
    </source>
</evidence>
<dbReference type="GO" id="GO:0046872">
    <property type="term" value="F:metal ion binding"/>
    <property type="evidence" value="ECO:0007669"/>
    <property type="project" value="UniProtKB-KW"/>
</dbReference>
<dbReference type="SMART" id="SM00153">
    <property type="entry name" value="VHP"/>
    <property type="match status" value="1"/>
</dbReference>
<dbReference type="InterPro" id="IPR051618">
    <property type="entry name" value="Actin-binding_LIM"/>
</dbReference>
<keyword evidence="13" id="KW-1185">Reference proteome</keyword>
<dbReference type="InterPro" id="IPR032402">
    <property type="entry name" value="AbLIM_anchor"/>
</dbReference>
<dbReference type="Gene3D" id="2.10.110.10">
    <property type="entry name" value="Cysteine Rich Protein"/>
    <property type="match status" value="3"/>
</dbReference>
<dbReference type="Pfam" id="PF00412">
    <property type="entry name" value="LIM"/>
    <property type="match status" value="2"/>
</dbReference>
<dbReference type="PROSITE" id="PS00478">
    <property type="entry name" value="LIM_DOMAIN_1"/>
    <property type="match status" value="2"/>
</dbReference>
<dbReference type="InterPro" id="IPR036886">
    <property type="entry name" value="Villin_headpiece_dom_sf"/>
</dbReference>
<dbReference type="InterPro" id="IPR001781">
    <property type="entry name" value="Znf_LIM"/>
</dbReference>
<feature type="domain" description="LIM zinc-binding" evidence="10">
    <location>
        <begin position="192"/>
        <end position="251"/>
    </location>
</feature>
<evidence type="ECO:0000256" key="8">
    <source>
        <dbReference type="PROSITE-ProRule" id="PRU00125"/>
    </source>
</evidence>
<dbReference type="PROSITE" id="PS51089">
    <property type="entry name" value="HP"/>
    <property type="match status" value="1"/>
</dbReference>
<dbReference type="InterPro" id="IPR003128">
    <property type="entry name" value="Villin_headpiece"/>
</dbReference>
<dbReference type="KEGG" id="spu:579520"/>
<dbReference type="FunFam" id="2.10.110.10:FF:000210">
    <property type="entry name" value="Actin-binding LIM protein family, member 3"/>
    <property type="match status" value="1"/>
</dbReference>
<comment type="subcellular location">
    <subcellularLocation>
        <location evidence="1">Cytoplasm</location>
    </subcellularLocation>
</comment>
<dbReference type="OrthoDB" id="1746725at2759"/>
<evidence type="ECO:0000313" key="13">
    <source>
        <dbReference type="Proteomes" id="UP000007110"/>
    </source>
</evidence>
<dbReference type="FunFam" id="2.10.110.10:FF:000055">
    <property type="entry name" value="Actin binding LIM protein 1"/>
    <property type="match status" value="1"/>
</dbReference>
<evidence type="ECO:0000256" key="3">
    <source>
        <dbReference type="ARBA" id="ARBA00022553"/>
    </source>
</evidence>
<dbReference type="GO" id="GO:0015629">
    <property type="term" value="C:actin cytoskeleton"/>
    <property type="evidence" value="ECO:0000318"/>
    <property type="project" value="GO_Central"/>
</dbReference>
<evidence type="ECO:0000259" key="11">
    <source>
        <dbReference type="PROSITE" id="PS51089"/>
    </source>
</evidence>
<proteinExistence type="predicted"/>
<keyword evidence="3" id="KW-0597">Phosphoprotein</keyword>
<organism evidence="12 13">
    <name type="scientific">Strongylocentrotus purpuratus</name>
    <name type="common">Purple sea urchin</name>
    <dbReference type="NCBI Taxonomy" id="7668"/>
    <lineage>
        <taxon>Eukaryota</taxon>
        <taxon>Metazoa</taxon>
        <taxon>Echinodermata</taxon>
        <taxon>Eleutherozoa</taxon>
        <taxon>Echinozoa</taxon>
        <taxon>Echinoidea</taxon>
        <taxon>Euechinoidea</taxon>
        <taxon>Echinacea</taxon>
        <taxon>Camarodonta</taxon>
        <taxon>Echinidea</taxon>
        <taxon>Strongylocentrotidae</taxon>
        <taxon>Strongylocentrotus</taxon>
    </lineage>
</organism>
<sequence length="765" mass="85395">MAVVQKSGGFFFVDYASGSDSVCDSVFEDDRGDDVDDDDEEEVCSAGLGQGGFFIKNGKYYCAADYQDNYGTKCKACGQYLEGEVVTALGNTYHKYCFVCARCGHSFVGGEDVSYDPVTNCCLCLQCQRITEATGVALPPGEKVTYDGKDVMCDACNVPGSSNDKRNRDVQIKANGIIPEKARETSSAPGAIRCAQCNDDITQGQALVALDKHWHVWCFKCHKCKKVLTGEYMGRDGQPFCERDFHQLFGVRCSRCDNFITGKVLEAGDHKYHPTCAKCGRCGNHFNEGEDMFVQGTEIWHPDCRKGRALGFFPSRIRENAILFDYNRGKSQSTPASPVLARGHFHTPSFLSSPSRRSSNSLSPQSPDYSYTYLSPFSISNTIYPKPVAISPEAPVSPHFHRPEYVNNGEDFSYMSPPRYDLPPPRPGGYKRRPRPHSAFDALKPKIKPVKDEALSAEMVRQSKFPAAKKPSASQPAKIESEIWPGPPAFAKYQFHSSRSKSMGDLHNSDEEEEKQIDAEVSKVDSALGKEILKAELKQRKISNLDPRSASRTPAANKELPVSPRHESSMDAVALRHRRFRENMMTPPRSSTLPPNLRYESLSEAYRKASSLPMNARSGSWYSDANSEGYISNGYASSGELSPRLANMNDRQLRTLRITTGQSMPSMEPKVPKSSTKAVRIAAPKYKSTPKGRPGPVGRRSKVQLYPLEVLRTTNYRLPKDVDRKHLEYHLSNEDFFRAFGMTFEDFHALSPWKRTVVKKNALLF</sequence>
<dbReference type="GeneID" id="579520"/>
<dbReference type="PROSITE" id="PS50023">
    <property type="entry name" value="LIM_DOMAIN_2"/>
    <property type="match status" value="2"/>
</dbReference>
<dbReference type="GO" id="GO:0007010">
    <property type="term" value="P:cytoskeleton organization"/>
    <property type="evidence" value="ECO:0007669"/>
    <property type="project" value="InterPro"/>
</dbReference>
<dbReference type="SUPFAM" id="SSF47050">
    <property type="entry name" value="VHP, Villin headpiece domain"/>
    <property type="match status" value="1"/>
</dbReference>
<dbReference type="Pfam" id="PF02209">
    <property type="entry name" value="VHP"/>
    <property type="match status" value="1"/>
</dbReference>
<evidence type="ECO:0008006" key="14">
    <source>
        <dbReference type="Google" id="ProtNLM"/>
    </source>
</evidence>
<dbReference type="RefSeq" id="XP_030841663.1">
    <property type="nucleotide sequence ID" value="XM_030985803.1"/>
</dbReference>
<reference evidence="13" key="1">
    <citation type="submission" date="2015-02" db="EMBL/GenBank/DDBJ databases">
        <title>Genome sequencing for Strongylocentrotus purpuratus.</title>
        <authorList>
            <person name="Murali S."/>
            <person name="Liu Y."/>
            <person name="Vee V."/>
            <person name="English A."/>
            <person name="Wang M."/>
            <person name="Skinner E."/>
            <person name="Han Y."/>
            <person name="Muzny D.M."/>
            <person name="Worley K.C."/>
            <person name="Gibbs R.A."/>
        </authorList>
    </citation>
    <scope>NUCLEOTIDE SEQUENCE</scope>
</reference>
<feature type="region of interest" description="Disordered" evidence="9">
    <location>
        <begin position="543"/>
        <end position="569"/>
    </location>
</feature>
<dbReference type="GO" id="GO:0005737">
    <property type="term" value="C:cytoplasm"/>
    <property type="evidence" value="ECO:0007669"/>
    <property type="project" value="UniProtKB-SubCell"/>
</dbReference>
<evidence type="ECO:0000256" key="2">
    <source>
        <dbReference type="ARBA" id="ARBA00022490"/>
    </source>
</evidence>
<feature type="domain" description="HP" evidence="11">
    <location>
        <begin position="700"/>
        <end position="765"/>
    </location>
</feature>
<evidence type="ECO:0000313" key="12">
    <source>
        <dbReference type="EnsemblMetazoa" id="XP_030841663"/>
    </source>
</evidence>